<gene>
    <name evidence="9" type="ORF">JI723_00605</name>
</gene>
<dbReference type="RefSeq" id="WP_337979709.1">
    <property type="nucleotide sequence ID" value="NZ_CP067099.1"/>
</dbReference>
<keyword evidence="3" id="KW-1003">Cell membrane</keyword>
<comment type="similarity">
    <text evidence="2">Belongs to the EamA transporter family.</text>
</comment>
<evidence type="ECO:0000256" key="5">
    <source>
        <dbReference type="ARBA" id="ARBA00022989"/>
    </source>
</evidence>
<feature type="transmembrane region" description="Helical" evidence="7">
    <location>
        <begin position="120"/>
        <end position="141"/>
    </location>
</feature>
<comment type="subcellular location">
    <subcellularLocation>
        <location evidence="1">Cell membrane</location>
        <topology evidence="1">Multi-pass membrane protein</topology>
    </subcellularLocation>
</comment>
<dbReference type="GeneID" id="92277169"/>
<feature type="transmembrane region" description="Helical" evidence="7">
    <location>
        <begin position="178"/>
        <end position="200"/>
    </location>
</feature>
<keyword evidence="10" id="KW-1185">Reference proteome</keyword>
<dbReference type="SUPFAM" id="SSF103481">
    <property type="entry name" value="Multidrug resistance efflux transporter EmrE"/>
    <property type="match status" value="2"/>
</dbReference>
<evidence type="ECO:0000256" key="3">
    <source>
        <dbReference type="ARBA" id="ARBA00022475"/>
    </source>
</evidence>
<dbReference type="InterPro" id="IPR000620">
    <property type="entry name" value="EamA_dom"/>
</dbReference>
<sequence>MKESKIYSILATTLFVFLWGSAAIFTKLGIDNASPLVLLIFRFTTALFVLFFFCAFKKQFLPEKGKILESAIIGLVLIGGYSVCYFFSMSHGVTPGLIATIMGTQPIIALYITERPLYGYRLLGLIFALSGLILLVWQSLISSALPITGLIFALLALIFITAGTIYQKKIKQTPYRVLPLQYIISIILCVILLPVDNFYINFNIDLLSAILFLGIFISVFAQILLYSLLNRGNVVNITSLFYLVPIVTVLLDYLIFGNQLPNFGVISMILIIMGIIIVFYKPKRHDNMR</sequence>
<feature type="transmembrane region" description="Helical" evidence="7">
    <location>
        <begin position="147"/>
        <end position="166"/>
    </location>
</feature>
<keyword evidence="4 7" id="KW-0812">Transmembrane</keyword>
<dbReference type="PANTHER" id="PTHR32322:SF2">
    <property type="entry name" value="EAMA DOMAIN-CONTAINING PROTEIN"/>
    <property type="match status" value="1"/>
</dbReference>
<proteinExistence type="inferred from homology"/>
<feature type="transmembrane region" description="Helical" evidence="7">
    <location>
        <begin position="262"/>
        <end position="280"/>
    </location>
</feature>
<feature type="domain" description="EamA" evidence="8">
    <location>
        <begin position="148"/>
        <end position="279"/>
    </location>
</feature>
<feature type="transmembrane region" description="Helical" evidence="7">
    <location>
        <begin position="94"/>
        <end position="113"/>
    </location>
</feature>
<keyword evidence="6 7" id="KW-0472">Membrane</keyword>
<accession>A0ABX7AFN9</accession>
<dbReference type="EMBL" id="CP067099">
    <property type="protein sequence ID" value="QQO62537.1"/>
    <property type="molecule type" value="Genomic_DNA"/>
</dbReference>
<feature type="transmembrane region" description="Helical" evidence="7">
    <location>
        <begin position="68"/>
        <end position="88"/>
    </location>
</feature>
<dbReference type="PANTHER" id="PTHR32322">
    <property type="entry name" value="INNER MEMBRANE TRANSPORTER"/>
    <property type="match status" value="1"/>
</dbReference>
<evidence type="ECO:0000259" key="8">
    <source>
        <dbReference type="Pfam" id="PF00892"/>
    </source>
</evidence>
<dbReference type="Pfam" id="PF00892">
    <property type="entry name" value="EamA"/>
    <property type="match status" value="2"/>
</dbReference>
<evidence type="ECO:0000313" key="10">
    <source>
        <dbReference type="Proteomes" id="UP000596157"/>
    </source>
</evidence>
<feature type="transmembrane region" description="Helical" evidence="7">
    <location>
        <begin position="36"/>
        <end position="56"/>
    </location>
</feature>
<organism evidence="9 10">
    <name type="scientific">Providencia manganoxydans</name>
    <dbReference type="NCBI Taxonomy" id="2923283"/>
    <lineage>
        <taxon>Bacteria</taxon>
        <taxon>Pseudomonadati</taxon>
        <taxon>Pseudomonadota</taxon>
        <taxon>Gammaproteobacteria</taxon>
        <taxon>Enterobacterales</taxon>
        <taxon>Morganellaceae</taxon>
        <taxon>Providencia</taxon>
    </lineage>
</organism>
<evidence type="ECO:0000256" key="7">
    <source>
        <dbReference type="SAM" id="Phobius"/>
    </source>
</evidence>
<protein>
    <submittedName>
        <fullName evidence="9">DMT family transporter</fullName>
    </submittedName>
</protein>
<evidence type="ECO:0000256" key="2">
    <source>
        <dbReference type="ARBA" id="ARBA00007362"/>
    </source>
</evidence>
<keyword evidence="5 7" id="KW-1133">Transmembrane helix</keyword>
<evidence type="ECO:0000256" key="4">
    <source>
        <dbReference type="ARBA" id="ARBA00022692"/>
    </source>
</evidence>
<feature type="transmembrane region" description="Helical" evidence="7">
    <location>
        <begin position="7"/>
        <end position="30"/>
    </location>
</feature>
<feature type="transmembrane region" description="Helical" evidence="7">
    <location>
        <begin position="240"/>
        <end position="256"/>
    </location>
</feature>
<dbReference type="Proteomes" id="UP000596157">
    <property type="component" value="Chromosome"/>
</dbReference>
<reference evidence="10" key="1">
    <citation type="submission" date="2021-01" db="EMBL/GenBank/DDBJ databases">
        <title>Providencia vermicola LLDRA6, a soil-borne Mn(II)-oxidizing bacterium, exploits a strategy of superoxide production coupled to hydrogen peroxide consumption to generate Mn oxides, as revealed by transcriptional up-regulation of genes for phenylacetic acid catabolism.</title>
        <authorList>
            <person name="Chen S."/>
            <person name="Ding Z."/>
            <person name="Chen J."/>
            <person name="Luo J."/>
            <person name="Ruan X."/>
            <person name="Li Z."/>
            <person name="Liao F."/>
            <person name="He J."/>
            <person name="Li D."/>
        </authorList>
    </citation>
    <scope>NUCLEOTIDE SEQUENCE [LARGE SCALE GENOMIC DNA]</scope>
    <source>
        <strain evidence="10">LLDRA6</strain>
    </source>
</reference>
<evidence type="ECO:0000313" key="9">
    <source>
        <dbReference type="EMBL" id="QQO62537.1"/>
    </source>
</evidence>
<evidence type="ECO:0000256" key="6">
    <source>
        <dbReference type="ARBA" id="ARBA00023136"/>
    </source>
</evidence>
<evidence type="ECO:0000256" key="1">
    <source>
        <dbReference type="ARBA" id="ARBA00004651"/>
    </source>
</evidence>
<feature type="transmembrane region" description="Helical" evidence="7">
    <location>
        <begin position="206"/>
        <end position="228"/>
    </location>
</feature>
<dbReference type="InterPro" id="IPR037185">
    <property type="entry name" value="EmrE-like"/>
</dbReference>
<feature type="domain" description="EamA" evidence="8">
    <location>
        <begin position="9"/>
        <end position="136"/>
    </location>
</feature>
<name>A0ABX7AFN9_9GAMM</name>
<dbReference type="InterPro" id="IPR050638">
    <property type="entry name" value="AA-Vitamin_Transporters"/>
</dbReference>